<dbReference type="EMBL" id="CADCTR010002633">
    <property type="protein sequence ID" value="CAA9363769.1"/>
    <property type="molecule type" value="Genomic_DNA"/>
</dbReference>
<dbReference type="SUPFAM" id="SSF52540">
    <property type="entry name" value="P-loop containing nucleoside triphosphate hydrolases"/>
    <property type="match status" value="1"/>
</dbReference>
<dbReference type="GO" id="GO:0043138">
    <property type="term" value="F:3'-5' DNA helicase activity"/>
    <property type="evidence" value="ECO:0007669"/>
    <property type="project" value="TreeGrafter"/>
</dbReference>
<name>A0A6J4MMQ7_9CHLR</name>
<dbReference type="GO" id="GO:0000725">
    <property type="term" value="P:recombinational repair"/>
    <property type="evidence" value="ECO:0007669"/>
    <property type="project" value="TreeGrafter"/>
</dbReference>
<dbReference type="Gene3D" id="3.40.50.300">
    <property type="entry name" value="P-loop containing nucleotide triphosphate hydrolases"/>
    <property type="match status" value="1"/>
</dbReference>
<reference evidence="1" key="1">
    <citation type="submission" date="2020-02" db="EMBL/GenBank/DDBJ databases">
        <authorList>
            <person name="Meier V. D."/>
        </authorList>
    </citation>
    <scope>NUCLEOTIDE SEQUENCE</scope>
    <source>
        <strain evidence="1">AVDCRST_MAG93</strain>
    </source>
</reference>
<dbReference type="PANTHER" id="PTHR11070">
    <property type="entry name" value="UVRD / RECB / PCRA DNA HELICASE FAMILY MEMBER"/>
    <property type="match status" value="1"/>
</dbReference>
<dbReference type="AlphaFoldDB" id="A0A6J4MMQ7"/>
<dbReference type="InterPro" id="IPR027417">
    <property type="entry name" value="P-loop_NTPase"/>
</dbReference>
<accession>A0A6J4MMQ7</accession>
<feature type="non-terminal residue" evidence="1">
    <location>
        <position position="620"/>
    </location>
</feature>
<evidence type="ECO:0008006" key="2">
    <source>
        <dbReference type="Google" id="ProtNLM"/>
    </source>
</evidence>
<dbReference type="InterPro" id="IPR000212">
    <property type="entry name" value="DNA_helicase_UvrD/REP"/>
</dbReference>
<proteinExistence type="predicted"/>
<gene>
    <name evidence="1" type="ORF">AVDCRST_MAG93-7816</name>
</gene>
<dbReference type="GO" id="GO:0003677">
    <property type="term" value="F:DNA binding"/>
    <property type="evidence" value="ECO:0007669"/>
    <property type="project" value="InterPro"/>
</dbReference>
<dbReference type="GO" id="GO:0005524">
    <property type="term" value="F:ATP binding"/>
    <property type="evidence" value="ECO:0007669"/>
    <property type="project" value="InterPro"/>
</dbReference>
<evidence type="ECO:0000313" key="1">
    <source>
        <dbReference type="EMBL" id="CAA9363769.1"/>
    </source>
</evidence>
<sequence>MIDVIPLGSPSSHEHKAALRLRDLMTDVWPQVETDDRHRIMIFSNVRCLGEVVAEIDVVVFMYLWEPLFTGVTDDEGEPVYVKNLSLTVEVKDAPEEMIRFVGNTVRVDYKNKAGHNATEQADRQQLSLRNYLGKHGAKAPYVVDLIWLRKFPEHKLHNIENVLGREADWNTFLRRIYDKGPDPERTGGHQKLVVAGRASGGGATKVHDVLARERPSATPLDRSRIESISKRQVRDQRYGEKLGKQLLIFRGRGGAGKTITLLRLANQLYQEDGKSILLLTYNKALAADLRRLLGLMGVNQGPADRSIVIRTVHSFMGSVLRKCGLHDEYPNFFNNYERYLEELSEYLREGALDESDIDEMKVDDPDNFDWDHVMVDEAQDWLVHERDVLFRLYGHRRLVVADGFDQLIRSGSRTDWKYRVPQKENQTVPLRKSLRLKRNLCEFANAFAESMGLDWEVEPNSDVYGGRVVVLQGLYGASPAFHSRIYEEHAKQGNEPIDMLFCIPPQLARKAPNKDANGHSIVAKKLTDWGCQVWDGSGGQERERGPETVEQFRIVQYDSCRGLEGWTAVNLGFDEFYDWKTRDSQQSAGENNLLVSPEQAAHQRAAQWLMIPLTRAIDT</sequence>
<dbReference type="PANTHER" id="PTHR11070:SF2">
    <property type="entry name" value="ATP-DEPENDENT DNA HELICASE SRS2"/>
    <property type="match status" value="1"/>
</dbReference>
<organism evidence="1">
    <name type="scientific">uncultured Chloroflexia bacterium</name>
    <dbReference type="NCBI Taxonomy" id="1672391"/>
    <lineage>
        <taxon>Bacteria</taxon>
        <taxon>Bacillati</taxon>
        <taxon>Chloroflexota</taxon>
        <taxon>Chloroflexia</taxon>
        <taxon>environmental samples</taxon>
    </lineage>
</organism>
<protein>
    <recommendedName>
        <fullName evidence="2">DNA helicase</fullName>
    </recommendedName>
</protein>
<dbReference type="Pfam" id="PF13245">
    <property type="entry name" value="AAA_19"/>
    <property type="match status" value="1"/>
</dbReference>